<feature type="transmembrane region" description="Helical" evidence="1">
    <location>
        <begin position="243"/>
        <end position="262"/>
    </location>
</feature>
<dbReference type="AlphaFoldDB" id="A0A498IIC8"/>
<gene>
    <name evidence="2" type="ORF">DVH24_003377</name>
</gene>
<feature type="transmembrane region" description="Helical" evidence="1">
    <location>
        <begin position="133"/>
        <end position="149"/>
    </location>
</feature>
<feature type="transmembrane region" description="Helical" evidence="1">
    <location>
        <begin position="161"/>
        <end position="184"/>
    </location>
</feature>
<comment type="caution">
    <text evidence="2">The sequence shown here is derived from an EMBL/GenBank/DDBJ whole genome shotgun (WGS) entry which is preliminary data.</text>
</comment>
<dbReference type="PANTHER" id="PTHR48473">
    <property type="entry name" value="TIR DOMAIN-CONTAINING PROTEIN"/>
    <property type="match status" value="1"/>
</dbReference>
<feature type="transmembrane region" description="Helical" evidence="1">
    <location>
        <begin position="205"/>
        <end position="223"/>
    </location>
</feature>
<protein>
    <submittedName>
        <fullName evidence="2">Uncharacterized protein</fullName>
    </submittedName>
</protein>
<reference evidence="2 3" key="1">
    <citation type="submission" date="2018-10" db="EMBL/GenBank/DDBJ databases">
        <title>A high-quality apple genome assembly.</title>
        <authorList>
            <person name="Hu J."/>
        </authorList>
    </citation>
    <scope>NUCLEOTIDE SEQUENCE [LARGE SCALE GENOMIC DNA]</scope>
    <source>
        <strain evidence="3">cv. HFTH1</strain>
        <tissue evidence="2">Young leaf</tissue>
    </source>
</reference>
<keyword evidence="1" id="KW-0472">Membrane</keyword>
<sequence length="277" mass="30735">MPKNFVNCKAIIDSINSGRRKGDLSDGNGQSNVGDGVSVGVVVRGVVTPTDTANHKLAAQSIYGCAAKGSWEMNEVNRTEEAIPTRYYCYRCRHVGIYDSNPSGFVTLGIGSQDVNNEVDEQRHEIRITSSEWILLLANLGLEILSAAFDQVSSPRKPHYAIIGMLWAIVAVLACISELLHNGIKERVVLRRRGMLWCFYYPPPNNFLFGTFPEIFGLGLAIVQHICSAVKYYFLHRHATNPIKLSPVPAVFFFGLVVLKLVKNRMYTADDNLQNGS</sequence>
<organism evidence="2 3">
    <name type="scientific">Malus domestica</name>
    <name type="common">Apple</name>
    <name type="synonym">Pyrus malus</name>
    <dbReference type="NCBI Taxonomy" id="3750"/>
    <lineage>
        <taxon>Eukaryota</taxon>
        <taxon>Viridiplantae</taxon>
        <taxon>Streptophyta</taxon>
        <taxon>Embryophyta</taxon>
        <taxon>Tracheophyta</taxon>
        <taxon>Spermatophyta</taxon>
        <taxon>Magnoliopsida</taxon>
        <taxon>eudicotyledons</taxon>
        <taxon>Gunneridae</taxon>
        <taxon>Pentapetalae</taxon>
        <taxon>rosids</taxon>
        <taxon>fabids</taxon>
        <taxon>Rosales</taxon>
        <taxon>Rosaceae</taxon>
        <taxon>Amygdaloideae</taxon>
        <taxon>Maleae</taxon>
        <taxon>Malus</taxon>
    </lineage>
</organism>
<name>A0A498IIC8_MALDO</name>
<keyword evidence="1" id="KW-1133">Transmembrane helix</keyword>
<proteinExistence type="predicted"/>
<evidence type="ECO:0000256" key="1">
    <source>
        <dbReference type="SAM" id="Phobius"/>
    </source>
</evidence>
<keyword evidence="3" id="KW-1185">Reference proteome</keyword>
<evidence type="ECO:0000313" key="3">
    <source>
        <dbReference type="Proteomes" id="UP000290289"/>
    </source>
</evidence>
<keyword evidence="1" id="KW-0812">Transmembrane</keyword>
<evidence type="ECO:0000313" key="2">
    <source>
        <dbReference type="EMBL" id="RXH82879.1"/>
    </source>
</evidence>
<dbReference type="PANTHER" id="PTHR48473:SF1">
    <property type="entry name" value="TIR DOMAIN-CONTAINING PROTEIN"/>
    <property type="match status" value="1"/>
</dbReference>
<dbReference type="EMBL" id="RDQH01000337">
    <property type="protein sequence ID" value="RXH82879.1"/>
    <property type="molecule type" value="Genomic_DNA"/>
</dbReference>
<dbReference type="Proteomes" id="UP000290289">
    <property type="component" value="Chromosome 11"/>
</dbReference>
<accession>A0A498IIC8</accession>